<dbReference type="EMBL" id="CP127294">
    <property type="protein sequence ID" value="WIX79570.1"/>
    <property type="molecule type" value="Genomic_DNA"/>
</dbReference>
<dbReference type="InterPro" id="IPR018702">
    <property type="entry name" value="DUF2207"/>
</dbReference>
<dbReference type="Proteomes" id="UP001236014">
    <property type="component" value="Chromosome"/>
</dbReference>
<dbReference type="Pfam" id="PF09972">
    <property type="entry name" value="DUF2207"/>
    <property type="match status" value="1"/>
</dbReference>
<reference evidence="3 4" key="1">
    <citation type="submission" date="2023-06" db="EMBL/GenBank/DDBJ databases">
        <authorList>
            <person name="Oyuntsetseg B."/>
            <person name="Kim S.B."/>
        </authorList>
    </citation>
    <scope>NUCLEOTIDE SEQUENCE [LARGE SCALE GENOMIC DNA]</scope>
    <source>
        <strain evidence="3 4">2-15</strain>
    </source>
</reference>
<sequence>MFLELATALAGLTADVTATAHPDGSVTVTEQVTTATPATHRIALRVATTDDEDRVYTIRDARVTGFGHLDEDSDGLVATYTGPATLSYTVDGAVADGGQLRWQVTGGWDADLTRLTTAFSAPGISTVDCFAGAIGSARHCTFSELGAGGIARVEQDGLRPGERVDLAVAIPPGALPVNARFVAVSPVADFFEGPGIPVLALVLLLIAAVPTWLHRRRGKNRFEVLSRG</sequence>
<organism evidence="3 4">
    <name type="scientific">Amycolatopsis carbonis</name>
    <dbReference type="NCBI Taxonomy" id="715471"/>
    <lineage>
        <taxon>Bacteria</taxon>
        <taxon>Bacillati</taxon>
        <taxon>Actinomycetota</taxon>
        <taxon>Actinomycetes</taxon>
        <taxon>Pseudonocardiales</taxon>
        <taxon>Pseudonocardiaceae</taxon>
        <taxon>Amycolatopsis</taxon>
    </lineage>
</organism>
<feature type="domain" description="DUF2207" evidence="2">
    <location>
        <begin position="14"/>
        <end position="169"/>
    </location>
</feature>
<keyword evidence="1" id="KW-1133">Transmembrane helix</keyword>
<evidence type="ECO:0000256" key="1">
    <source>
        <dbReference type="SAM" id="Phobius"/>
    </source>
</evidence>
<proteinExistence type="predicted"/>
<accession>A0A9Y2MSI1</accession>
<feature type="transmembrane region" description="Helical" evidence="1">
    <location>
        <begin position="195"/>
        <end position="213"/>
    </location>
</feature>
<evidence type="ECO:0000313" key="4">
    <source>
        <dbReference type="Proteomes" id="UP001236014"/>
    </source>
</evidence>
<gene>
    <name evidence="3" type="ORF">QRX50_01805</name>
</gene>
<evidence type="ECO:0000259" key="2">
    <source>
        <dbReference type="Pfam" id="PF09972"/>
    </source>
</evidence>
<dbReference type="RefSeq" id="WP_285970255.1">
    <property type="nucleotide sequence ID" value="NZ_CP127294.1"/>
</dbReference>
<keyword evidence="1" id="KW-0812">Transmembrane</keyword>
<dbReference type="KEGG" id="acab:QRX50_01805"/>
<keyword evidence="1" id="KW-0472">Membrane</keyword>
<name>A0A9Y2MSI1_9PSEU</name>
<evidence type="ECO:0000313" key="3">
    <source>
        <dbReference type="EMBL" id="WIX79570.1"/>
    </source>
</evidence>
<dbReference type="AlphaFoldDB" id="A0A9Y2MSI1"/>
<keyword evidence="4" id="KW-1185">Reference proteome</keyword>
<protein>
    <submittedName>
        <fullName evidence="3">DUF2207 domain-containing protein</fullName>
    </submittedName>
</protein>